<evidence type="ECO:0000256" key="1">
    <source>
        <dbReference type="SAM" id="Phobius"/>
    </source>
</evidence>
<dbReference type="EMBL" id="AZDV01000026">
    <property type="protein sequence ID" value="KRK94515.1"/>
    <property type="molecule type" value="Genomic_DNA"/>
</dbReference>
<comment type="caution">
    <text evidence="2">The sequence shown here is derived from an EMBL/GenBank/DDBJ whole genome shotgun (WGS) entry which is preliminary data.</text>
</comment>
<gene>
    <name evidence="2" type="ORF">FD25_GL000481</name>
</gene>
<feature type="transmembrane region" description="Helical" evidence="1">
    <location>
        <begin position="12"/>
        <end position="30"/>
    </location>
</feature>
<reference evidence="2 3" key="1">
    <citation type="journal article" date="2015" name="Genome Announc.">
        <title>Expanding the biotechnology potential of lactobacilli through comparative genomics of 213 strains and associated genera.</title>
        <authorList>
            <person name="Sun Z."/>
            <person name="Harris H.M."/>
            <person name="McCann A."/>
            <person name="Guo C."/>
            <person name="Argimon S."/>
            <person name="Zhang W."/>
            <person name="Yang X."/>
            <person name="Jeffery I.B."/>
            <person name="Cooney J.C."/>
            <person name="Kagawa T.F."/>
            <person name="Liu W."/>
            <person name="Song Y."/>
            <person name="Salvetti E."/>
            <person name="Wrobel A."/>
            <person name="Rasinkangas P."/>
            <person name="Parkhill J."/>
            <person name="Rea M.C."/>
            <person name="O'Sullivan O."/>
            <person name="Ritari J."/>
            <person name="Douillard F.P."/>
            <person name="Paul Ross R."/>
            <person name="Yang R."/>
            <person name="Briner A.E."/>
            <person name="Felis G.E."/>
            <person name="de Vos W.M."/>
            <person name="Barrangou R."/>
            <person name="Klaenhammer T.R."/>
            <person name="Caufield P.W."/>
            <person name="Cui Y."/>
            <person name="Zhang H."/>
            <person name="O'Toole P.W."/>
        </authorList>
    </citation>
    <scope>NUCLEOTIDE SEQUENCE [LARGE SCALE GENOMIC DNA]</scope>
    <source>
        <strain evidence="2 3">DSM 19394</strain>
    </source>
</reference>
<dbReference type="AlphaFoldDB" id="A0A0R1LLW0"/>
<dbReference type="PATRIC" id="fig|1423715.3.peg.502"/>
<keyword evidence="1" id="KW-1133">Transmembrane helix</keyword>
<dbReference type="Proteomes" id="UP000051955">
    <property type="component" value="Unassembled WGS sequence"/>
</dbReference>
<name>A0A0R1LLW0_9LACO</name>
<keyword evidence="1" id="KW-0812">Transmembrane</keyword>
<organism evidence="2 3">
    <name type="scientific">Levilactobacillus acidifarinae DSM 19394 = JCM 15949</name>
    <dbReference type="NCBI Taxonomy" id="1423715"/>
    <lineage>
        <taxon>Bacteria</taxon>
        <taxon>Bacillati</taxon>
        <taxon>Bacillota</taxon>
        <taxon>Bacilli</taxon>
        <taxon>Lactobacillales</taxon>
        <taxon>Lactobacillaceae</taxon>
        <taxon>Levilactobacillus</taxon>
    </lineage>
</organism>
<evidence type="ECO:0000313" key="3">
    <source>
        <dbReference type="Proteomes" id="UP000051955"/>
    </source>
</evidence>
<feature type="transmembrane region" description="Helical" evidence="1">
    <location>
        <begin position="36"/>
        <end position="58"/>
    </location>
</feature>
<accession>A0A0R1LLW0</accession>
<evidence type="ECO:0000313" key="2">
    <source>
        <dbReference type="EMBL" id="KRK94515.1"/>
    </source>
</evidence>
<proteinExistence type="predicted"/>
<protein>
    <submittedName>
        <fullName evidence="2">Uncharacterized protein</fullName>
    </submittedName>
</protein>
<sequence>MLNDLGGIHMKDTLTLIGLTLLLVALLSIVLLNYLIYPIIFLLIAVPCYFGEIAWSLWHRARVAKAAQQAAPTSHPSTSLQN</sequence>
<keyword evidence="3" id="KW-1185">Reference proteome</keyword>
<keyword evidence="1" id="KW-0472">Membrane</keyword>